<evidence type="ECO:0000313" key="3">
    <source>
        <dbReference type="Proteomes" id="UP000789831"/>
    </source>
</evidence>
<keyword evidence="3" id="KW-1185">Reference proteome</keyword>
<dbReference type="Proteomes" id="UP000789831">
    <property type="component" value="Unassembled WGS sequence"/>
</dbReference>
<name>A0A9N9HT73_9GLOM</name>
<evidence type="ECO:0000256" key="1">
    <source>
        <dbReference type="SAM" id="MobiDB-lite"/>
    </source>
</evidence>
<dbReference type="EMBL" id="CAJVPL010019245">
    <property type="protein sequence ID" value="CAG8704531.1"/>
    <property type="molecule type" value="Genomic_DNA"/>
</dbReference>
<proteinExistence type="predicted"/>
<sequence length="52" mass="5928">KASVHAIDGKRKMKWDNGSDKANARVGKTNHLGRIFMYIKVIRCGRSCFFSK</sequence>
<comment type="caution">
    <text evidence="2">The sequence shown here is derived from an EMBL/GenBank/DDBJ whole genome shotgun (WGS) entry which is preliminary data.</text>
</comment>
<accession>A0A9N9HT73</accession>
<feature type="non-terminal residue" evidence="2">
    <location>
        <position position="1"/>
    </location>
</feature>
<evidence type="ECO:0000313" key="2">
    <source>
        <dbReference type="EMBL" id="CAG8704531.1"/>
    </source>
</evidence>
<organism evidence="2 3">
    <name type="scientific">Ambispora gerdemannii</name>
    <dbReference type="NCBI Taxonomy" id="144530"/>
    <lineage>
        <taxon>Eukaryota</taxon>
        <taxon>Fungi</taxon>
        <taxon>Fungi incertae sedis</taxon>
        <taxon>Mucoromycota</taxon>
        <taxon>Glomeromycotina</taxon>
        <taxon>Glomeromycetes</taxon>
        <taxon>Archaeosporales</taxon>
        <taxon>Ambisporaceae</taxon>
        <taxon>Ambispora</taxon>
    </lineage>
</organism>
<feature type="non-terminal residue" evidence="2">
    <location>
        <position position="52"/>
    </location>
</feature>
<gene>
    <name evidence="2" type="ORF">AGERDE_LOCUS13672</name>
</gene>
<protein>
    <submittedName>
        <fullName evidence="2">10406_t:CDS:1</fullName>
    </submittedName>
</protein>
<reference evidence="2" key="1">
    <citation type="submission" date="2021-06" db="EMBL/GenBank/DDBJ databases">
        <authorList>
            <person name="Kallberg Y."/>
            <person name="Tangrot J."/>
            <person name="Rosling A."/>
        </authorList>
    </citation>
    <scope>NUCLEOTIDE SEQUENCE</scope>
    <source>
        <strain evidence="2">MT106</strain>
    </source>
</reference>
<dbReference type="AlphaFoldDB" id="A0A9N9HT73"/>
<feature type="compositionally biased region" description="Basic and acidic residues" evidence="1">
    <location>
        <begin position="7"/>
        <end position="20"/>
    </location>
</feature>
<feature type="region of interest" description="Disordered" evidence="1">
    <location>
        <begin position="1"/>
        <end position="20"/>
    </location>
</feature>